<dbReference type="GO" id="GO:0003677">
    <property type="term" value="F:DNA binding"/>
    <property type="evidence" value="ECO:0007669"/>
    <property type="project" value="UniProtKB-KW"/>
</dbReference>
<evidence type="ECO:0000259" key="2">
    <source>
        <dbReference type="PROSITE" id="PS50937"/>
    </source>
</evidence>
<dbReference type="InterPro" id="IPR047057">
    <property type="entry name" value="MerR_fam"/>
</dbReference>
<reference evidence="3 4" key="1">
    <citation type="journal article" date="2018" name="Elife">
        <title>Discovery and characterization of a prevalent human gut bacterial enzyme sufficient for the inactivation of a family of plant toxins.</title>
        <authorList>
            <person name="Koppel N."/>
            <person name="Bisanz J.E."/>
            <person name="Pandelia M.E."/>
            <person name="Turnbaugh P.J."/>
            <person name="Balskus E.P."/>
        </authorList>
    </citation>
    <scope>NUCLEOTIDE SEQUENCE [LARGE SCALE GENOMIC DNA]</scope>
    <source>
        <strain evidence="3 4">OB21 GAM 11</strain>
    </source>
</reference>
<dbReference type="GO" id="GO:0003700">
    <property type="term" value="F:DNA-binding transcription factor activity"/>
    <property type="evidence" value="ECO:0007669"/>
    <property type="project" value="InterPro"/>
</dbReference>
<comment type="caution">
    <text evidence="3">The sequence shown here is derived from an EMBL/GenBank/DDBJ whole genome shotgun (WGS) entry which is preliminary data.</text>
</comment>
<dbReference type="SMART" id="SM00422">
    <property type="entry name" value="HTH_MERR"/>
    <property type="match status" value="1"/>
</dbReference>
<sequence>MPRKPKMQTSNDLIRENYGWPMTAGQVSKLTGVTTRALQHYDEKGLLCPRRSGEGVANNRKLYSPEDVDRLKQIVVLGSYGFELKDMPPILDGERSLTDALAERIEELRAQERYLQHLILFARYAEIVGDDLFETLAFGTSEVDAFAELMRSSPAYADKAIRWESMDDAGLEQLWDELGAIIVDFLGGDDEDPFAHIESTVRRLRAWFCTYFFEIDDLDLLGIWTLFEDGSEEAEFAGEVGGEATPGFLQSVVFLVWLKSMISELSAMIEAGAGAGDDMGSSFSENRAVSLVDFVCRSCGYPVPEAAELDADEWDAMVEFFETVAGYLRSALGDEETMALIDPDGASAVDGAFFERAARAAREVELFSERS</sequence>
<organism evidence="3 4">
    <name type="scientific">Adlercreutzia equolifaciens subsp. celatus</name>
    <dbReference type="NCBI Taxonomy" id="394340"/>
    <lineage>
        <taxon>Bacteria</taxon>
        <taxon>Bacillati</taxon>
        <taxon>Actinomycetota</taxon>
        <taxon>Coriobacteriia</taxon>
        <taxon>Eggerthellales</taxon>
        <taxon>Eggerthellaceae</taxon>
        <taxon>Adlercreutzia</taxon>
    </lineage>
</organism>
<dbReference type="InterPro" id="IPR000551">
    <property type="entry name" value="MerR-type_HTH_dom"/>
</dbReference>
<dbReference type="PANTHER" id="PTHR30204:SF90">
    <property type="entry name" value="HTH-TYPE TRANSCRIPTIONAL ACTIVATOR MTA"/>
    <property type="match status" value="1"/>
</dbReference>
<dbReference type="Gene3D" id="1.10.1660.10">
    <property type="match status" value="1"/>
</dbReference>
<accession>A0A369NW57</accession>
<evidence type="ECO:0000313" key="4">
    <source>
        <dbReference type="Proteomes" id="UP000253805"/>
    </source>
</evidence>
<dbReference type="RefSeq" id="WP_114549460.1">
    <property type="nucleotide sequence ID" value="NZ_PPUT01000025.1"/>
</dbReference>
<proteinExistence type="predicted"/>
<dbReference type="PANTHER" id="PTHR30204">
    <property type="entry name" value="REDOX-CYCLING DRUG-SENSING TRANSCRIPTIONAL ACTIVATOR SOXR"/>
    <property type="match status" value="1"/>
</dbReference>
<dbReference type="InterPro" id="IPR009061">
    <property type="entry name" value="DNA-bd_dom_put_sf"/>
</dbReference>
<dbReference type="SUPFAM" id="SSF46955">
    <property type="entry name" value="Putative DNA-binding domain"/>
    <property type="match status" value="1"/>
</dbReference>
<evidence type="ECO:0000256" key="1">
    <source>
        <dbReference type="ARBA" id="ARBA00023125"/>
    </source>
</evidence>
<dbReference type="EMBL" id="PPUT01000025">
    <property type="protein sequence ID" value="RDC42787.1"/>
    <property type="molecule type" value="Genomic_DNA"/>
</dbReference>
<dbReference type="AlphaFoldDB" id="A0A369NW57"/>
<feature type="domain" description="HTH merR-type" evidence="2">
    <location>
        <begin position="25"/>
        <end position="93"/>
    </location>
</feature>
<keyword evidence="1" id="KW-0238">DNA-binding</keyword>
<dbReference type="CDD" id="cd01106">
    <property type="entry name" value="HTH_TipAL-Mta"/>
    <property type="match status" value="1"/>
</dbReference>
<dbReference type="Proteomes" id="UP000253805">
    <property type="component" value="Unassembled WGS sequence"/>
</dbReference>
<dbReference type="Pfam" id="PF13411">
    <property type="entry name" value="MerR_1"/>
    <property type="match status" value="1"/>
</dbReference>
<evidence type="ECO:0000313" key="3">
    <source>
        <dbReference type="EMBL" id="RDC42787.1"/>
    </source>
</evidence>
<protein>
    <recommendedName>
        <fullName evidence="2">HTH merR-type domain-containing protein</fullName>
    </recommendedName>
</protein>
<name>A0A369NW57_9ACTN</name>
<dbReference type="PROSITE" id="PS50937">
    <property type="entry name" value="HTH_MERR_2"/>
    <property type="match status" value="1"/>
</dbReference>
<gene>
    <name evidence="3" type="ORF">C1850_09155</name>
</gene>